<gene>
    <name evidence="1" type="ORF">G7B40_030680</name>
</gene>
<comment type="caution">
    <text evidence="1">The sequence shown here is derived from an EMBL/GenBank/DDBJ whole genome shotgun (WGS) entry which is preliminary data.</text>
</comment>
<dbReference type="InterPro" id="IPR035965">
    <property type="entry name" value="PAS-like_dom_sf"/>
</dbReference>
<evidence type="ECO:0000313" key="1">
    <source>
        <dbReference type="EMBL" id="MDR9898890.1"/>
    </source>
</evidence>
<keyword evidence="2" id="KW-1185">Reference proteome</keyword>
<dbReference type="Pfam" id="PF12860">
    <property type="entry name" value="PAS_7"/>
    <property type="match status" value="1"/>
</dbReference>
<evidence type="ECO:0000313" key="2">
    <source>
        <dbReference type="Proteomes" id="UP000667802"/>
    </source>
</evidence>
<protein>
    <submittedName>
        <fullName evidence="1">PAS-domain containing protein</fullName>
    </submittedName>
</protein>
<organism evidence="1 2">
    <name type="scientific">Aetokthonos hydrillicola Thurmond2011</name>
    <dbReference type="NCBI Taxonomy" id="2712845"/>
    <lineage>
        <taxon>Bacteria</taxon>
        <taxon>Bacillati</taxon>
        <taxon>Cyanobacteriota</taxon>
        <taxon>Cyanophyceae</taxon>
        <taxon>Nostocales</taxon>
        <taxon>Hapalosiphonaceae</taxon>
        <taxon>Aetokthonos</taxon>
    </lineage>
</organism>
<dbReference type="Proteomes" id="UP000667802">
    <property type="component" value="Unassembled WGS sequence"/>
</dbReference>
<reference evidence="2" key="1">
    <citation type="journal article" date="2021" name="Science">
        <title>Hunting the eagle killer: A cyanobacterial neurotoxin causes vacuolar myelinopathy.</title>
        <authorList>
            <person name="Breinlinger S."/>
            <person name="Phillips T.J."/>
            <person name="Haram B.N."/>
            <person name="Mares J."/>
            <person name="Martinez Yerena J.A."/>
            <person name="Hrouzek P."/>
            <person name="Sobotka R."/>
            <person name="Henderson W.M."/>
            <person name="Schmieder P."/>
            <person name="Williams S.M."/>
            <person name="Lauderdale J.D."/>
            <person name="Wilde H.D."/>
            <person name="Gerrin W."/>
            <person name="Kust A."/>
            <person name="Washington J.W."/>
            <person name="Wagner C."/>
            <person name="Geier B."/>
            <person name="Liebeke M."/>
            <person name="Enke H."/>
            <person name="Niedermeyer T.H.J."/>
            <person name="Wilde S.B."/>
        </authorList>
    </citation>
    <scope>NUCLEOTIDE SEQUENCE [LARGE SCALE GENOMIC DNA]</scope>
    <source>
        <strain evidence="2">Thurmond2011</strain>
    </source>
</reference>
<name>A0AAP5IGN4_9CYAN</name>
<dbReference type="SUPFAM" id="SSF55785">
    <property type="entry name" value="PYP-like sensor domain (PAS domain)"/>
    <property type="match status" value="1"/>
</dbReference>
<accession>A0AAP5IGN4</accession>
<dbReference type="AlphaFoldDB" id="A0AAP5IGN4"/>
<proteinExistence type="predicted"/>
<dbReference type="RefSeq" id="WP_208346059.1">
    <property type="nucleotide sequence ID" value="NZ_CAWQFN010000845.1"/>
</dbReference>
<dbReference type="EMBL" id="JAALHA020000020">
    <property type="protein sequence ID" value="MDR9898890.1"/>
    <property type="molecule type" value="Genomic_DNA"/>
</dbReference>
<dbReference type="Gene3D" id="3.30.450.20">
    <property type="entry name" value="PAS domain"/>
    <property type="match status" value="1"/>
</dbReference>
<sequence>MSYSIQNKSQNPAGIFVVDSERRIVSLNRKFIEMWELPKHLIDLRSDTLTLNFVSKQCKDPHKFIAKVTKLYNYPKIEMNETIDLKDGRILECYSAPQWLEKENVGRIWTFQEISDRTNLPIYTSW</sequence>